<dbReference type="Pfam" id="PF07702">
    <property type="entry name" value="UTRA"/>
    <property type="match status" value="1"/>
</dbReference>
<organism evidence="5">
    <name type="scientific">Scrofimicrobium appendicitidis</name>
    <dbReference type="NCBI Taxonomy" id="3079930"/>
    <lineage>
        <taxon>Bacteria</taxon>
        <taxon>Bacillati</taxon>
        <taxon>Actinomycetota</taxon>
        <taxon>Actinomycetes</taxon>
        <taxon>Actinomycetales</taxon>
        <taxon>Actinomycetaceae</taxon>
        <taxon>Scrofimicrobium</taxon>
    </lineage>
</organism>
<gene>
    <name evidence="5" type="ORF">SAC06_05310</name>
</gene>
<dbReference type="GO" id="GO:0003700">
    <property type="term" value="F:DNA-binding transcription factor activity"/>
    <property type="evidence" value="ECO:0007669"/>
    <property type="project" value="InterPro"/>
</dbReference>
<dbReference type="PRINTS" id="PR00035">
    <property type="entry name" value="HTHGNTR"/>
</dbReference>
<evidence type="ECO:0000313" key="5">
    <source>
        <dbReference type="EMBL" id="XBW07075.1"/>
    </source>
</evidence>
<dbReference type="InterPro" id="IPR036388">
    <property type="entry name" value="WH-like_DNA-bd_sf"/>
</dbReference>
<evidence type="ECO:0000256" key="2">
    <source>
        <dbReference type="ARBA" id="ARBA00023125"/>
    </source>
</evidence>
<accession>A0AAU7V6Z2</accession>
<evidence type="ECO:0000259" key="4">
    <source>
        <dbReference type="PROSITE" id="PS50949"/>
    </source>
</evidence>
<dbReference type="SUPFAM" id="SSF64288">
    <property type="entry name" value="Chorismate lyase-like"/>
    <property type="match status" value="1"/>
</dbReference>
<dbReference type="GO" id="GO:0045892">
    <property type="term" value="P:negative regulation of DNA-templated transcription"/>
    <property type="evidence" value="ECO:0007669"/>
    <property type="project" value="TreeGrafter"/>
</dbReference>
<dbReference type="InterPro" id="IPR036390">
    <property type="entry name" value="WH_DNA-bd_sf"/>
</dbReference>
<evidence type="ECO:0000256" key="1">
    <source>
        <dbReference type="ARBA" id="ARBA00023015"/>
    </source>
</evidence>
<dbReference type="SUPFAM" id="SSF46785">
    <property type="entry name" value="Winged helix' DNA-binding domain"/>
    <property type="match status" value="1"/>
</dbReference>
<dbReference type="InterPro" id="IPR000524">
    <property type="entry name" value="Tscrpt_reg_HTH_GntR"/>
</dbReference>
<dbReference type="PANTHER" id="PTHR44846">
    <property type="entry name" value="MANNOSYL-D-GLYCERATE TRANSPORT/METABOLISM SYSTEM REPRESSOR MNGR-RELATED"/>
    <property type="match status" value="1"/>
</dbReference>
<dbReference type="SMART" id="SM00866">
    <property type="entry name" value="UTRA"/>
    <property type="match status" value="1"/>
</dbReference>
<keyword evidence="3" id="KW-0804">Transcription</keyword>
<dbReference type="Gene3D" id="3.40.1410.10">
    <property type="entry name" value="Chorismate lyase-like"/>
    <property type="match status" value="1"/>
</dbReference>
<dbReference type="EMBL" id="CP138335">
    <property type="protein sequence ID" value="XBW07075.1"/>
    <property type="molecule type" value="Genomic_DNA"/>
</dbReference>
<reference evidence="5" key="1">
    <citation type="submission" date="2023-11" db="EMBL/GenBank/DDBJ databases">
        <title>Scrofimicrobium hongkongense sp. nov., isolated from a patient with peritonitis.</title>
        <authorList>
            <person name="Lao H.Y."/>
            <person name="Wong A.Y.P."/>
            <person name="Ng T.L."/>
            <person name="Wong R.Y.L."/>
            <person name="Yau M.C.Y."/>
            <person name="Lam J.Y.W."/>
            <person name="Siu G.K.H."/>
        </authorList>
    </citation>
    <scope>NUCLEOTIDE SEQUENCE</scope>
    <source>
        <strain evidence="5">R131</strain>
    </source>
</reference>
<keyword evidence="1" id="KW-0805">Transcription regulation</keyword>
<dbReference type="InterPro" id="IPR011663">
    <property type="entry name" value="UTRA"/>
</dbReference>
<dbReference type="Pfam" id="PF00392">
    <property type="entry name" value="GntR"/>
    <property type="match status" value="1"/>
</dbReference>
<proteinExistence type="predicted"/>
<dbReference type="GO" id="GO:0003677">
    <property type="term" value="F:DNA binding"/>
    <property type="evidence" value="ECO:0007669"/>
    <property type="project" value="UniProtKB-KW"/>
</dbReference>
<protein>
    <submittedName>
        <fullName evidence="5">GntR family transcriptional regulator</fullName>
    </submittedName>
</protein>
<name>A0AAU7V6Z2_9ACTO</name>
<dbReference type="PANTHER" id="PTHR44846:SF1">
    <property type="entry name" value="MANNOSYL-D-GLYCERATE TRANSPORT_METABOLISM SYSTEM REPRESSOR MNGR-RELATED"/>
    <property type="match status" value="1"/>
</dbReference>
<dbReference type="CDD" id="cd07377">
    <property type="entry name" value="WHTH_GntR"/>
    <property type="match status" value="1"/>
</dbReference>
<dbReference type="InterPro" id="IPR028978">
    <property type="entry name" value="Chorismate_lyase_/UTRA_dom_sf"/>
</dbReference>
<dbReference type="SMART" id="SM00345">
    <property type="entry name" value="HTH_GNTR"/>
    <property type="match status" value="1"/>
</dbReference>
<keyword evidence="2" id="KW-0238">DNA-binding</keyword>
<dbReference type="RefSeq" id="WP_350257269.1">
    <property type="nucleotide sequence ID" value="NZ_CP138335.1"/>
</dbReference>
<evidence type="ECO:0000256" key="3">
    <source>
        <dbReference type="ARBA" id="ARBA00023163"/>
    </source>
</evidence>
<dbReference type="PROSITE" id="PS50949">
    <property type="entry name" value="HTH_GNTR"/>
    <property type="match status" value="1"/>
</dbReference>
<dbReference type="AlphaFoldDB" id="A0AAU7V6Z2"/>
<sequence length="247" mass="26990">MSVKDDDVSVELGPGGRPLKHQLVASALKDSIEQGELKAGDRLEGEVELAQQLAVSRGTVRRALEELAAWGYIRTEKGRGSFVTYEGRPLQESPGWAQALLDLGVATRVELLRLEVINDPVLAIHLGAASSRFLAVDRLRRLDDGTPISLERSRVSSNRRLEELVRDRELAGGSLSQTMVAAGLEVHSGEQWLQASPLDAADAALFQTEPGTVYLHALRVTRDRQGLPVEQVSSILDPAHFSFHVTF</sequence>
<dbReference type="Gene3D" id="1.10.10.10">
    <property type="entry name" value="Winged helix-like DNA-binding domain superfamily/Winged helix DNA-binding domain"/>
    <property type="match status" value="1"/>
</dbReference>
<dbReference type="KEGG" id="sapp:SAC06_05310"/>
<feature type="domain" description="HTH gntR-type" evidence="4">
    <location>
        <begin position="18"/>
        <end position="86"/>
    </location>
</feature>
<dbReference type="InterPro" id="IPR050679">
    <property type="entry name" value="Bact_HTH_transcr_reg"/>
</dbReference>